<dbReference type="GO" id="GO:0005739">
    <property type="term" value="C:mitochondrion"/>
    <property type="evidence" value="ECO:0007669"/>
    <property type="project" value="TreeGrafter"/>
</dbReference>
<feature type="binding site" evidence="6">
    <location>
        <position position="484"/>
    </location>
    <ligand>
        <name>(S)-malate</name>
        <dbReference type="ChEBI" id="CHEBI:15589"/>
    </ligand>
</feature>
<dbReference type="GO" id="GO:0046872">
    <property type="term" value="F:metal ion binding"/>
    <property type="evidence" value="ECO:0007669"/>
    <property type="project" value="UniProtKB-KW"/>
</dbReference>
<evidence type="ECO:0000256" key="6">
    <source>
        <dbReference type="PIRSR" id="PIRSR000106-2"/>
    </source>
</evidence>
<sequence>MIRVLHSSSKGAVPLFDGAIVQISRVQKRRFGERAHHFTDHQITPYTSRKSNVARPWNTHTLSNGFETAVSRHHFVDRHLPENYTTIRDPHQNRGTLFTKDARDRMNLRGLIPPIVEDQREQEDRFMAELRATESAWEKNLFLRHMKYADSSLFYRCLVKHGKEIVPLIYTPTVGEACLHYSRTYRPGHVEGLFISWEDRGRIRKVLDNWPMPNPDLVVVTDGSRVLGLGDLGANGMPIPVGKCALYVGAGGFFPENTLPILIDLGCDNEAVRNAPHYVGLKQRRPDDVDWYSFMDEFMEELNDKWPTCLIQFEDFRSDRAWGCLNRYRHKFLHFNDDIQGTGAVVMAGVIRAIQISGVPLEEHRLLFVGAGAAGVGVASTLRMHFQRNLRISIEEASDHFYMMDVHGLLTQDRPDFHRIGERAQELARVDNNGRQFKTLDEVIDWAKPTVLIGLSTINGLFTPEIIRKMATINHRPIIMPLSNPISSCECTFADAMEHSDGRVLFASGTAFPDYTDPVTGKKTSPGQGNNMFIFPGLGLGAVLSKSAHITDDIIYTAANSLATHLTPSELSADLLYPRVDRIREISALVARDVAREAVLSGLSRSRVINDMVARGQEEKLLVHITNRMYDPHLIDEDGMVVSEGLLFR</sequence>
<proteinExistence type="inferred from homology"/>
<dbReference type="GO" id="GO:0051287">
    <property type="term" value="F:NAD binding"/>
    <property type="evidence" value="ECO:0007669"/>
    <property type="project" value="InterPro"/>
</dbReference>
<feature type="binding site" evidence="7">
    <location>
        <position position="314"/>
    </location>
    <ligand>
        <name>a divalent metal cation</name>
        <dbReference type="ChEBI" id="CHEBI:60240"/>
    </ligand>
</feature>
<evidence type="ECO:0000259" key="10">
    <source>
        <dbReference type="SMART" id="SM01274"/>
    </source>
</evidence>
<dbReference type="SUPFAM" id="SSF53223">
    <property type="entry name" value="Aminoacid dehydrogenase-like, N-terminal domain"/>
    <property type="match status" value="1"/>
</dbReference>
<feature type="active site" description="Proton donor" evidence="5">
    <location>
        <position position="170"/>
    </location>
</feature>
<dbReference type="NCBIfam" id="NF010052">
    <property type="entry name" value="PRK13529.1"/>
    <property type="match status" value="1"/>
</dbReference>
<evidence type="ECO:0000313" key="11">
    <source>
        <dbReference type="EMBL" id="KXS22164.1"/>
    </source>
</evidence>
<evidence type="ECO:0000256" key="4">
    <source>
        <dbReference type="ARBA" id="ARBA00023002"/>
    </source>
</evidence>
<evidence type="ECO:0000256" key="8">
    <source>
        <dbReference type="RuleBase" id="RU003426"/>
    </source>
</evidence>
<dbReference type="SMART" id="SM00919">
    <property type="entry name" value="Malic_M"/>
    <property type="match status" value="1"/>
</dbReference>
<gene>
    <name evidence="11" type="ORF">M427DRAFT_106563</name>
</gene>
<dbReference type="EMBL" id="KQ965731">
    <property type="protein sequence ID" value="KXS22164.1"/>
    <property type="molecule type" value="Genomic_DNA"/>
</dbReference>
<dbReference type="Pfam" id="PF00390">
    <property type="entry name" value="malic"/>
    <property type="match status" value="1"/>
</dbReference>
<feature type="binding site" evidence="6">
    <location>
        <position position="225"/>
    </location>
    <ligand>
        <name>(S)-malate</name>
        <dbReference type="ChEBI" id="CHEBI:15589"/>
    </ligand>
</feature>
<dbReference type="InterPro" id="IPR037062">
    <property type="entry name" value="Malic_N_dom_sf"/>
</dbReference>
<feature type="binding site" evidence="7">
    <location>
        <position position="338"/>
    </location>
    <ligand>
        <name>a divalent metal cation</name>
        <dbReference type="ChEBI" id="CHEBI:60240"/>
    </ligand>
</feature>
<dbReference type="FunFam" id="3.40.50.720:FF:000182">
    <property type="entry name" value="NAD-dependent malic enzyme"/>
    <property type="match status" value="1"/>
</dbReference>
<dbReference type="Pfam" id="PF03949">
    <property type="entry name" value="Malic_M"/>
    <property type="match status" value="1"/>
</dbReference>
<keyword evidence="3 7" id="KW-0479">Metal-binding</keyword>
<dbReference type="InterPro" id="IPR015884">
    <property type="entry name" value="Malic_enzyme_CS"/>
</dbReference>
<dbReference type="InterPro" id="IPR012302">
    <property type="entry name" value="Malic_NAD-bd"/>
</dbReference>
<feature type="active site" description="Proton acceptor" evidence="5">
    <location>
        <position position="243"/>
    </location>
</feature>
<dbReference type="AlphaFoldDB" id="A0A139AZN2"/>
<feature type="domain" description="Malic enzyme NAD-binding" evidence="9">
    <location>
        <begin position="339"/>
        <end position="599"/>
    </location>
</feature>
<reference evidence="11 12" key="1">
    <citation type="journal article" date="2015" name="Genome Biol. Evol.">
        <title>Phylogenomic analyses indicate that early fungi evolved digesting cell walls of algal ancestors of land plants.</title>
        <authorList>
            <person name="Chang Y."/>
            <person name="Wang S."/>
            <person name="Sekimoto S."/>
            <person name="Aerts A.L."/>
            <person name="Choi C."/>
            <person name="Clum A."/>
            <person name="LaButti K.M."/>
            <person name="Lindquist E.A."/>
            <person name="Yee Ngan C."/>
            <person name="Ohm R.A."/>
            <person name="Salamov A.A."/>
            <person name="Grigoriev I.V."/>
            <person name="Spatafora J.W."/>
            <person name="Berbee M.L."/>
        </authorList>
    </citation>
    <scope>NUCLEOTIDE SEQUENCE [LARGE SCALE GENOMIC DNA]</scope>
    <source>
        <strain evidence="11 12">JEL478</strain>
    </source>
</reference>
<feature type="binding site" evidence="6">
    <location>
        <position position="530"/>
    </location>
    <ligand>
        <name>(S)-malate</name>
        <dbReference type="ChEBI" id="CHEBI:15589"/>
    </ligand>
</feature>
<evidence type="ECO:0000256" key="1">
    <source>
        <dbReference type="ARBA" id="ARBA00001936"/>
    </source>
</evidence>
<feature type="binding site" evidence="7">
    <location>
        <position position="315"/>
    </location>
    <ligand>
        <name>a divalent metal cation</name>
        <dbReference type="ChEBI" id="CHEBI:60240"/>
    </ligand>
</feature>
<evidence type="ECO:0000256" key="5">
    <source>
        <dbReference type="PIRSR" id="PIRSR000106-1"/>
    </source>
</evidence>
<dbReference type="OrthoDB" id="5365701at2759"/>
<protein>
    <recommendedName>
        <fullName evidence="8">Malic enzyme</fullName>
    </recommendedName>
</protein>
<comment type="similarity">
    <text evidence="2 8">Belongs to the malic enzymes family.</text>
</comment>
<dbReference type="InterPro" id="IPR036291">
    <property type="entry name" value="NAD(P)-bd_dom_sf"/>
</dbReference>
<dbReference type="PANTHER" id="PTHR23406">
    <property type="entry name" value="MALIC ENZYME-RELATED"/>
    <property type="match status" value="1"/>
</dbReference>
<dbReference type="GO" id="GO:0006108">
    <property type="term" value="P:malate metabolic process"/>
    <property type="evidence" value="ECO:0007669"/>
    <property type="project" value="TreeGrafter"/>
</dbReference>
<dbReference type="Gene3D" id="3.40.50.720">
    <property type="entry name" value="NAD(P)-binding Rossmann-like Domain"/>
    <property type="match status" value="1"/>
</dbReference>
<dbReference type="SMART" id="SM01274">
    <property type="entry name" value="malic"/>
    <property type="match status" value="1"/>
</dbReference>
<feature type="domain" description="Malic enzyme N-terminal" evidence="10">
    <location>
        <begin position="147"/>
        <end position="329"/>
    </location>
</feature>
<dbReference type="SUPFAM" id="SSF51735">
    <property type="entry name" value="NAD(P)-binding Rossmann-fold domains"/>
    <property type="match status" value="1"/>
</dbReference>
<accession>A0A139AZN2</accession>
<dbReference type="STRING" id="1344416.A0A139AZN2"/>
<name>A0A139AZN2_GONPJ</name>
<comment type="cofactor">
    <cofactor evidence="7">
        <name>Mg(2+)</name>
        <dbReference type="ChEBI" id="CHEBI:18420"/>
    </cofactor>
    <cofactor evidence="7">
        <name>Mn(2+)</name>
        <dbReference type="ChEBI" id="CHEBI:29035"/>
    </cofactor>
    <text evidence="7">Divalent metal cations. Prefers magnesium or manganese.</text>
</comment>
<keyword evidence="12" id="KW-1185">Reference proteome</keyword>
<evidence type="ECO:0000313" key="12">
    <source>
        <dbReference type="Proteomes" id="UP000070544"/>
    </source>
</evidence>
<keyword evidence="4 8" id="KW-0560">Oxidoreductase</keyword>
<evidence type="ECO:0000256" key="2">
    <source>
        <dbReference type="ARBA" id="ARBA00008785"/>
    </source>
</evidence>
<dbReference type="InterPro" id="IPR046346">
    <property type="entry name" value="Aminoacid_DH-like_N_sf"/>
</dbReference>
<dbReference type="Proteomes" id="UP000070544">
    <property type="component" value="Unassembled WGS sequence"/>
</dbReference>
<dbReference type="PANTHER" id="PTHR23406:SF32">
    <property type="entry name" value="NADP-DEPENDENT MALIC ENZYME"/>
    <property type="match status" value="1"/>
</dbReference>
<evidence type="ECO:0000256" key="7">
    <source>
        <dbReference type="PIRSR" id="PIRSR000106-3"/>
    </source>
</evidence>
<dbReference type="InterPro" id="IPR012301">
    <property type="entry name" value="Malic_N_dom"/>
</dbReference>
<dbReference type="Gene3D" id="3.40.50.10380">
    <property type="entry name" value="Malic enzyme, N-terminal domain"/>
    <property type="match status" value="1"/>
</dbReference>
<comment type="cofactor">
    <cofactor evidence="1">
        <name>Mn(2+)</name>
        <dbReference type="ChEBI" id="CHEBI:29035"/>
    </cofactor>
</comment>
<dbReference type="PRINTS" id="PR00072">
    <property type="entry name" value="MALOXRDTASE"/>
</dbReference>
<organism evidence="11 12">
    <name type="scientific">Gonapodya prolifera (strain JEL478)</name>
    <name type="common">Monoblepharis prolifera</name>
    <dbReference type="NCBI Taxonomy" id="1344416"/>
    <lineage>
        <taxon>Eukaryota</taxon>
        <taxon>Fungi</taxon>
        <taxon>Fungi incertae sedis</taxon>
        <taxon>Chytridiomycota</taxon>
        <taxon>Chytridiomycota incertae sedis</taxon>
        <taxon>Monoblepharidomycetes</taxon>
        <taxon>Monoblepharidales</taxon>
        <taxon>Gonapodyaceae</taxon>
        <taxon>Gonapodya</taxon>
    </lineage>
</organism>
<dbReference type="PROSITE" id="PS00331">
    <property type="entry name" value="MALIC_ENZYMES"/>
    <property type="match status" value="1"/>
</dbReference>
<dbReference type="GO" id="GO:0004471">
    <property type="term" value="F:malate dehydrogenase (decarboxylating) (NAD+) activity"/>
    <property type="evidence" value="ECO:0007669"/>
    <property type="project" value="TreeGrafter"/>
</dbReference>
<dbReference type="InterPro" id="IPR001891">
    <property type="entry name" value="Malic_OxRdtase"/>
</dbReference>
<evidence type="ECO:0000259" key="9">
    <source>
        <dbReference type="SMART" id="SM00919"/>
    </source>
</evidence>
<dbReference type="PIRSF" id="PIRSF000106">
    <property type="entry name" value="ME"/>
    <property type="match status" value="1"/>
</dbReference>
<evidence type="ECO:0000256" key="3">
    <source>
        <dbReference type="ARBA" id="ARBA00022723"/>
    </source>
</evidence>